<feature type="compositionally biased region" description="Low complexity" evidence="1">
    <location>
        <begin position="163"/>
        <end position="175"/>
    </location>
</feature>
<evidence type="ECO:0000313" key="3">
    <source>
        <dbReference type="Proteomes" id="UP001213799"/>
    </source>
</evidence>
<proteinExistence type="predicted"/>
<evidence type="ECO:0000256" key="1">
    <source>
        <dbReference type="SAM" id="MobiDB-lite"/>
    </source>
</evidence>
<accession>A0AAD6DM32</accession>
<dbReference type="Proteomes" id="UP001213799">
    <property type="component" value="Unassembled WGS sequence"/>
</dbReference>
<keyword evidence="3" id="KW-1185">Reference proteome</keyword>
<dbReference type="EMBL" id="JAQJAE010000006">
    <property type="protein sequence ID" value="KAJ5588711.1"/>
    <property type="molecule type" value="Genomic_DNA"/>
</dbReference>
<dbReference type="AlphaFoldDB" id="A0AAD6DM32"/>
<reference evidence="2" key="1">
    <citation type="journal article" date="2023" name="IMA Fungus">
        <title>Comparative genomic study of the Penicillium genus elucidates a diverse pangenome and 15 lateral gene transfer events.</title>
        <authorList>
            <person name="Petersen C."/>
            <person name="Sorensen T."/>
            <person name="Nielsen M.R."/>
            <person name="Sondergaard T.E."/>
            <person name="Sorensen J.L."/>
            <person name="Fitzpatrick D.A."/>
            <person name="Frisvad J.C."/>
            <person name="Nielsen K.L."/>
        </authorList>
    </citation>
    <scope>NUCLEOTIDE SEQUENCE</scope>
    <source>
        <strain evidence="2">IBT 12815</strain>
    </source>
</reference>
<dbReference type="GeneID" id="81592685"/>
<comment type="caution">
    <text evidence="2">The sequence shown here is derived from an EMBL/GenBank/DDBJ whole genome shotgun (WGS) entry which is preliminary data.</text>
</comment>
<protein>
    <submittedName>
        <fullName evidence="2">Uncharacterized protein</fullName>
    </submittedName>
</protein>
<reference evidence="2" key="2">
    <citation type="submission" date="2023-01" db="EMBL/GenBank/DDBJ databases">
        <authorList>
            <person name="Petersen C."/>
        </authorList>
    </citation>
    <scope>NUCLEOTIDE SEQUENCE</scope>
    <source>
        <strain evidence="2">IBT 12815</strain>
    </source>
</reference>
<feature type="compositionally biased region" description="Basic and acidic residues" evidence="1">
    <location>
        <begin position="177"/>
        <end position="188"/>
    </location>
</feature>
<organism evidence="2 3">
    <name type="scientific">Penicillium hordei</name>
    <dbReference type="NCBI Taxonomy" id="40994"/>
    <lineage>
        <taxon>Eukaryota</taxon>
        <taxon>Fungi</taxon>
        <taxon>Dikarya</taxon>
        <taxon>Ascomycota</taxon>
        <taxon>Pezizomycotina</taxon>
        <taxon>Eurotiomycetes</taxon>
        <taxon>Eurotiomycetidae</taxon>
        <taxon>Eurotiales</taxon>
        <taxon>Aspergillaceae</taxon>
        <taxon>Penicillium</taxon>
    </lineage>
</organism>
<feature type="region of interest" description="Disordered" evidence="1">
    <location>
        <begin position="134"/>
        <end position="204"/>
    </location>
</feature>
<sequence length="344" mass="39076">MQNQRQQLHNTHHVQRFYGGDHQSPSLMRIESAMDYLERNRQAIMASRGYLLFTRQQEDDEFNRVTNELQTESNDLRRQWWQIPREMRLKMHPNPTPIRLSPLQPAPQIQCEVPMAKGIKGFEVSENLHRQNFAHPQNRQSPQQPSHTPVSQPLSSQNPSPTNSAENSSNLSNLEPNDTKCDRTRPDTNKYGVPAGRDDGGRPFWMRNSDRKLVHLICPVSECGKQDFQTLHGFVCHLASKHKHKYRKTPDRSKVLDTFGVVFDQTTVDSAGVSRNYESAHSESTLETSSRKQDMLTFVGSEERYFEGESRLAESDIGTVVEAGSPSKHSLPAASVLSIGSITD</sequence>
<gene>
    <name evidence="2" type="ORF">N7537_011389</name>
</gene>
<dbReference type="RefSeq" id="XP_056747730.1">
    <property type="nucleotide sequence ID" value="XM_056902443.1"/>
</dbReference>
<name>A0AAD6DM32_9EURO</name>
<evidence type="ECO:0000313" key="2">
    <source>
        <dbReference type="EMBL" id="KAJ5588711.1"/>
    </source>
</evidence>
<feature type="compositionally biased region" description="Polar residues" evidence="1">
    <location>
        <begin position="134"/>
        <end position="162"/>
    </location>
</feature>